<comment type="caution">
    <text evidence="2">The sequence shown here is derived from an EMBL/GenBank/DDBJ whole genome shotgun (WGS) entry which is preliminary data.</text>
</comment>
<evidence type="ECO:0000313" key="2">
    <source>
        <dbReference type="EMBL" id="KAK0745918.1"/>
    </source>
</evidence>
<proteinExistence type="predicted"/>
<dbReference type="Proteomes" id="UP001172155">
    <property type="component" value="Unassembled WGS sequence"/>
</dbReference>
<keyword evidence="3" id="KW-1185">Reference proteome</keyword>
<name>A0AA40K4T3_9PEZI</name>
<dbReference type="AlphaFoldDB" id="A0AA40K4T3"/>
<accession>A0AA40K4T3</accession>
<keyword evidence="1" id="KW-0732">Signal</keyword>
<gene>
    <name evidence="2" type="ORF">B0T18DRAFT_324512</name>
</gene>
<sequence>MLPLTLTLLLLPLLTLAAPSRKYPRFTVPQSHFEVLSMRQSTPLNPRAITDTTCIDRNTHIVFHEQNAAELAICDGLPGGRCRTGAREATGRAGSAVFVLRAVEAGASVTVTKARWEGCVRAARAVCPTGSLRSVCLGGASSGDVEFWLGGP</sequence>
<protein>
    <submittedName>
        <fullName evidence="2">Uncharacterized protein</fullName>
    </submittedName>
</protein>
<feature type="chain" id="PRO_5041374198" evidence="1">
    <location>
        <begin position="18"/>
        <end position="152"/>
    </location>
</feature>
<dbReference type="EMBL" id="JAUKUD010000004">
    <property type="protein sequence ID" value="KAK0745918.1"/>
    <property type="molecule type" value="Genomic_DNA"/>
</dbReference>
<evidence type="ECO:0000256" key="1">
    <source>
        <dbReference type="SAM" id="SignalP"/>
    </source>
</evidence>
<evidence type="ECO:0000313" key="3">
    <source>
        <dbReference type="Proteomes" id="UP001172155"/>
    </source>
</evidence>
<organism evidence="2 3">
    <name type="scientific">Schizothecium vesticola</name>
    <dbReference type="NCBI Taxonomy" id="314040"/>
    <lineage>
        <taxon>Eukaryota</taxon>
        <taxon>Fungi</taxon>
        <taxon>Dikarya</taxon>
        <taxon>Ascomycota</taxon>
        <taxon>Pezizomycotina</taxon>
        <taxon>Sordariomycetes</taxon>
        <taxon>Sordariomycetidae</taxon>
        <taxon>Sordariales</taxon>
        <taxon>Schizotheciaceae</taxon>
        <taxon>Schizothecium</taxon>
    </lineage>
</organism>
<reference evidence="2" key="1">
    <citation type="submission" date="2023-06" db="EMBL/GenBank/DDBJ databases">
        <title>Genome-scale phylogeny and comparative genomics of the fungal order Sordariales.</title>
        <authorList>
            <consortium name="Lawrence Berkeley National Laboratory"/>
            <person name="Hensen N."/>
            <person name="Bonometti L."/>
            <person name="Westerberg I."/>
            <person name="Brannstrom I.O."/>
            <person name="Guillou S."/>
            <person name="Cros-Aarteil S."/>
            <person name="Calhoun S."/>
            <person name="Haridas S."/>
            <person name="Kuo A."/>
            <person name="Mondo S."/>
            <person name="Pangilinan J."/>
            <person name="Riley R."/>
            <person name="LaButti K."/>
            <person name="Andreopoulos B."/>
            <person name="Lipzen A."/>
            <person name="Chen C."/>
            <person name="Yanf M."/>
            <person name="Daum C."/>
            <person name="Ng V."/>
            <person name="Clum A."/>
            <person name="Steindorff A."/>
            <person name="Ohm R."/>
            <person name="Martin F."/>
            <person name="Silar P."/>
            <person name="Natvig D."/>
            <person name="Lalanne C."/>
            <person name="Gautier V."/>
            <person name="Ament-velasquez S.L."/>
            <person name="Kruys A."/>
            <person name="Hutchinson M.I."/>
            <person name="Powell A.J."/>
            <person name="Barry K."/>
            <person name="Miller A.N."/>
            <person name="Grigoriev I.V."/>
            <person name="Debuchy R."/>
            <person name="Gladieux P."/>
            <person name="Thoren M.H."/>
            <person name="Johannesson H."/>
        </authorList>
    </citation>
    <scope>NUCLEOTIDE SEQUENCE</scope>
    <source>
        <strain evidence="2">SMH3187-1</strain>
    </source>
</reference>
<feature type="signal peptide" evidence="1">
    <location>
        <begin position="1"/>
        <end position="17"/>
    </location>
</feature>